<protein>
    <recommendedName>
        <fullName evidence="2">Antitoxin</fullName>
    </recommendedName>
</protein>
<accession>X1J360</accession>
<gene>
    <name evidence="1" type="ORF">S03H2_60432</name>
</gene>
<evidence type="ECO:0008006" key="2">
    <source>
        <dbReference type="Google" id="ProtNLM"/>
    </source>
</evidence>
<evidence type="ECO:0000313" key="1">
    <source>
        <dbReference type="EMBL" id="GAH89116.1"/>
    </source>
</evidence>
<comment type="caution">
    <text evidence="1">The sequence shown here is derived from an EMBL/GenBank/DDBJ whole genome shotgun (WGS) entry which is preliminary data.</text>
</comment>
<reference evidence="1" key="1">
    <citation type="journal article" date="2014" name="Front. Microbiol.">
        <title>High frequency of phylogenetically diverse reductive dehalogenase-homologous genes in deep subseafloor sedimentary metagenomes.</title>
        <authorList>
            <person name="Kawai M."/>
            <person name="Futagami T."/>
            <person name="Toyoda A."/>
            <person name="Takaki Y."/>
            <person name="Nishi S."/>
            <person name="Hori S."/>
            <person name="Arai W."/>
            <person name="Tsubouchi T."/>
            <person name="Morono Y."/>
            <person name="Uchiyama I."/>
            <person name="Ito T."/>
            <person name="Fujiyama A."/>
            <person name="Inagaki F."/>
            <person name="Takami H."/>
        </authorList>
    </citation>
    <scope>NUCLEOTIDE SEQUENCE</scope>
    <source>
        <strain evidence="1">Expedition CK06-06</strain>
    </source>
</reference>
<dbReference type="InterPro" id="IPR007367">
    <property type="entry name" value="DUF433"/>
</dbReference>
<dbReference type="Gene3D" id="1.10.10.10">
    <property type="entry name" value="Winged helix-like DNA-binding domain superfamily/Winged helix DNA-binding domain"/>
    <property type="match status" value="1"/>
</dbReference>
<name>X1J360_9ZZZZ</name>
<dbReference type="EMBL" id="BARU01038942">
    <property type="protein sequence ID" value="GAH89116.1"/>
    <property type="molecule type" value="Genomic_DNA"/>
</dbReference>
<sequence length="48" mass="5683">MIKNPVYEILELIREGISFDNIITRYYPDIDKKDIIACIDFSKSIIMM</sequence>
<dbReference type="Pfam" id="PF04255">
    <property type="entry name" value="DUF433"/>
    <property type="match status" value="1"/>
</dbReference>
<dbReference type="AlphaFoldDB" id="X1J360"/>
<dbReference type="InterPro" id="IPR036388">
    <property type="entry name" value="WH-like_DNA-bd_sf"/>
</dbReference>
<proteinExistence type="predicted"/>
<organism evidence="1">
    <name type="scientific">marine sediment metagenome</name>
    <dbReference type="NCBI Taxonomy" id="412755"/>
    <lineage>
        <taxon>unclassified sequences</taxon>
        <taxon>metagenomes</taxon>
        <taxon>ecological metagenomes</taxon>
    </lineage>
</organism>